<keyword evidence="2" id="KW-0812">Transmembrane</keyword>
<dbReference type="AlphaFoldDB" id="A0A2K3UUD6"/>
<dbReference type="Pfam" id="PF03793">
    <property type="entry name" value="PASTA"/>
    <property type="match status" value="3"/>
</dbReference>
<keyword evidence="5" id="KW-1185">Reference proteome</keyword>
<reference evidence="4 5" key="1">
    <citation type="submission" date="2018-01" db="EMBL/GenBank/DDBJ databases">
        <title>Deinococcus koreensis sp. nov., a radiation-resistant bacterium isolated from river water.</title>
        <authorList>
            <person name="Choi A."/>
        </authorList>
    </citation>
    <scope>NUCLEOTIDE SEQUENCE [LARGE SCALE GENOMIC DNA]</scope>
    <source>
        <strain evidence="4 5">SJW1-2</strain>
    </source>
</reference>
<evidence type="ECO:0000256" key="1">
    <source>
        <dbReference type="SAM" id="MobiDB-lite"/>
    </source>
</evidence>
<evidence type="ECO:0000256" key="2">
    <source>
        <dbReference type="SAM" id="Phobius"/>
    </source>
</evidence>
<feature type="domain" description="PASTA" evidence="3">
    <location>
        <begin position="340"/>
        <end position="408"/>
    </location>
</feature>
<protein>
    <submittedName>
        <fullName evidence="4">Serine/threonine protein kinase</fullName>
    </submittedName>
</protein>
<dbReference type="Gene3D" id="3.30.10.20">
    <property type="match status" value="3"/>
</dbReference>
<evidence type="ECO:0000313" key="4">
    <source>
        <dbReference type="EMBL" id="PNY80147.1"/>
    </source>
</evidence>
<feature type="compositionally biased region" description="Pro residues" evidence="1">
    <location>
        <begin position="462"/>
        <end position="472"/>
    </location>
</feature>
<keyword evidence="4" id="KW-0808">Transferase</keyword>
<accession>A0A2K3UUD6</accession>
<dbReference type="EMBL" id="PPPD01000001">
    <property type="protein sequence ID" value="PNY80147.1"/>
    <property type="molecule type" value="Genomic_DNA"/>
</dbReference>
<keyword evidence="4" id="KW-0723">Serine/threonine-protein kinase</keyword>
<dbReference type="PROSITE" id="PS51178">
    <property type="entry name" value="PASTA"/>
    <property type="match status" value="3"/>
</dbReference>
<feature type="compositionally biased region" description="Pro residues" evidence="1">
    <location>
        <begin position="422"/>
        <end position="435"/>
    </location>
</feature>
<feature type="domain" description="PASTA" evidence="3">
    <location>
        <begin position="270"/>
        <end position="339"/>
    </location>
</feature>
<gene>
    <name evidence="4" type="ORF">CVO96_01165</name>
</gene>
<keyword evidence="2" id="KW-0472">Membrane</keyword>
<comment type="caution">
    <text evidence="4">The sequence shown here is derived from an EMBL/GenBank/DDBJ whole genome shotgun (WGS) entry which is preliminary data.</text>
</comment>
<proteinExistence type="predicted"/>
<dbReference type="Proteomes" id="UP000236379">
    <property type="component" value="Unassembled WGS sequence"/>
</dbReference>
<dbReference type="RefSeq" id="WP_103309401.1">
    <property type="nucleotide sequence ID" value="NZ_PPPD01000001.1"/>
</dbReference>
<keyword evidence="2" id="KW-1133">Transmembrane helix</keyword>
<evidence type="ECO:0000259" key="3">
    <source>
        <dbReference type="PROSITE" id="PS51178"/>
    </source>
</evidence>
<dbReference type="SMART" id="SM00740">
    <property type="entry name" value="PASTA"/>
    <property type="match status" value="3"/>
</dbReference>
<feature type="region of interest" description="Disordered" evidence="1">
    <location>
        <begin position="414"/>
        <end position="497"/>
    </location>
</feature>
<evidence type="ECO:0000313" key="5">
    <source>
        <dbReference type="Proteomes" id="UP000236379"/>
    </source>
</evidence>
<keyword evidence="4" id="KW-0418">Kinase</keyword>
<dbReference type="CDD" id="cd06577">
    <property type="entry name" value="PASTA_pknB"/>
    <property type="match status" value="3"/>
</dbReference>
<dbReference type="OrthoDB" id="54740at2"/>
<dbReference type="InterPro" id="IPR005543">
    <property type="entry name" value="PASTA_dom"/>
</dbReference>
<sequence>MTLEAGSPTRIDRKYEVLRELSRQGNVTLSEVRAAEGVTRTVAWFDVATPTARQAFHTYRAVLRALSPAGLTDVVARPGAFYAVWQPVAGTPLDAFLAQNVRQEETVTAIRALAERLAEHGYALEDADVVVEGREARIAYLRALPTPRTPENVAASNAQTLAALSGGRVRRRRQSGAWLSFVPGLLLLGGALYLGAQAAKVYLNPPVREVVGVTGLEAKAAAQKLTTQGFRVDYTYGQAGGRAIGSVIRQEPAAGINLPVGRLVTLTVNNPPSIEVPRLEEMNLDQARDALKDRAMLLGKVVKVDGTLTNTPEGRIVAQVPEASSAAQRGQQVQVMVSTGVAGRETWLTTLAGMTVVQAKQHAKAAGLIVTRVKEQPSDKPEGTVLEQTPAPYVRVAVNSPVVLTVAVARYSAPSRPTDNLPLPPVYQPPAPAQPEAPQSETPAQPEAPTPEPAPVQDTPPAAEPPATPAPTPDASEIPATPPTETPAPAERSVTFQYRFPADLPDGSYTVVVQDANGEREIMSAADASALRGRDATSAQQTVSGDAVFVIRQDGADYATVTP</sequence>
<feature type="compositionally biased region" description="Low complexity" evidence="1">
    <location>
        <begin position="436"/>
        <end position="445"/>
    </location>
</feature>
<feature type="transmembrane region" description="Helical" evidence="2">
    <location>
        <begin position="177"/>
        <end position="196"/>
    </location>
</feature>
<name>A0A2K3UUD6_9DEIO</name>
<organism evidence="4 5">
    <name type="scientific">Deinococcus koreensis</name>
    <dbReference type="NCBI Taxonomy" id="2054903"/>
    <lineage>
        <taxon>Bacteria</taxon>
        <taxon>Thermotogati</taxon>
        <taxon>Deinococcota</taxon>
        <taxon>Deinococci</taxon>
        <taxon>Deinococcales</taxon>
        <taxon>Deinococcaceae</taxon>
        <taxon>Deinococcus</taxon>
    </lineage>
</organism>
<dbReference type="GO" id="GO:0004674">
    <property type="term" value="F:protein serine/threonine kinase activity"/>
    <property type="evidence" value="ECO:0007669"/>
    <property type="project" value="UniProtKB-KW"/>
</dbReference>
<feature type="domain" description="PASTA" evidence="3">
    <location>
        <begin position="204"/>
        <end position="269"/>
    </location>
</feature>